<gene>
    <name evidence="2" type="ORF">g.5051</name>
</gene>
<evidence type="ECO:0000313" key="2">
    <source>
        <dbReference type="EMBL" id="JAS18044.1"/>
    </source>
</evidence>
<accession>A0A1B6CX81</accession>
<feature type="domain" description="PiggyBac transposable element-derived protein" evidence="1">
    <location>
        <begin position="6"/>
        <end position="128"/>
    </location>
</feature>
<dbReference type="GO" id="GO:0043565">
    <property type="term" value="F:sequence-specific DNA binding"/>
    <property type="evidence" value="ECO:0007669"/>
    <property type="project" value="TreeGrafter"/>
</dbReference>
<evidence type="ECO:0000259" key="1">
    <source>
        <dbReference type="Pfam" id="PF13843"/>
    </source>
</evidence>
<dbReference type="InterPro" id="IPR029526">
    <property type="entry name" value="PGBD"/>
</dbReference>
<dbReference type="EMBL" id="GEDC01019254">
    <property type="protein sequence ID" value="JAS18044.1"/>
    <property type="molecule type" value="Transcribed_RNA"/>
</dbReference>
<feature type="non-terminal residue" evidence="2">
    <location>
        <position position="128"/>
    </location>
</feature>
<dbReference type="Pfam" id="PF13843">
    <property type="entry name" value="DDE_Tnp_1_7"/>
    <property type="match status" value="1"/>
</dbReference>
<dbReference type="AlphaFoldDB" id="A0A1B6CX81"/>
<feature type="non-terminal residue" evidence="2">
    <location>
        <position position="1"/>
    </location>
</feature>
<dbReference type="PANTHER" id="PTHR47055">
    <property type="entry name" value="DDE_TNP_1_7 DOMAIN-CONTAINING PROTEIN"/>
    <property type="match status" value="1"/>
</dbReference>
<name>A0A1B6CX81_9HEMI</name>
<dbReference type="PANTHER" id="PTHR47055:SF3">
    <property type="entry name" value="PHORBOL-ESTER_DAG-TYPE DOMAIN-CONTAINING PROTEIN"/>
    <property type="match status" value="1"/>
</dbReference>
<dbReference type="InterPro" id="IPR052638">
    <property type="entry name" value="PiggyBac_TE-derived"/>
</dbReference>
<sequence>CGGPTTGYLSWLEPYQGANTCSQKYSEYGLGYSVIMSYVDVLPKNIPFKMFFDNFFTSFDLLCDLGEHGILATGTIRANRISKTSPLNEPAKMKMGTRGSWECATDETTGVSLIRWNDNSVVTVATNF</sequence>
<protein>
    <recommendedName>
        <fullName evidence="1">PiggyBac transposable element-derived protein domain-containing protein</fullName>
    </recommendedName>
</protein>
<proteinExistence type="predicted"/>
<organism evidence="2">
    <name type="scientific">Clastoptera arizonana</name>
    <name type="common">Arizona spittle bug</name>
    <dbReference type="NCBI Taxonomy" id="38151"/>
    <lineage>
        <taxon>Eukaryota</taxon>
        <taxon>Metazoa</taxon>
        <taxon>Ecdysozoa</taxon>
        <taxon>Arthropoda</taxon>
        <taxon>Hexapoda</taxon>
        <taxon>Insecta</taxon>
        <taxon>Pterygota</taxon>
        <taxon>Neoptera</taxon>
        <taxon>Paraneoptera</taxon>
        <taxon>Hemiptera</taxon>
        <taxon>Auchenorrhyncha</taxon>
        <taxon>Cercopoidea</taxon>
        <taxon>Clastopteridae</taxon>
        <taxon>Clastoptera</taxon>
    </lineage>
</organism>
<reference evidence="2" key="1">
    <citation type="submission" date="2015-12" db="EMBL/GenBank/DDBJ databases">
        <title>De novo transcriptome assembly of four potential Pierce s Disease insect vectors from Arizona vineyards.</title>
        <authorList>
            <person name="Tassone E.E."/>
        </authorList>
    </citation>
    <scope>NUCLEOTIDE SEQUENCE</scope>
</reference>